<reference evidence="1 2" key="1">
    <citation type="journal article" date="2014" name="Genome Biol. Evol.">
        <title>The genome of the myxosporean Thelohanellus kitauei shows adaptations to nutrient acquisition within its fish host.</title>
        <authorList>
            <person name="Yang Y."/>
            <person name="Xiong J."/>
            <person name="Zhou Z."/>
            <person name="Huo F."/>
            <person name="Miao W."/>
            <person name="Ran C."/>
            <person name="Liu Y."/>
            <person name="Zhang J."/>
            <person name="Feng J."/>
            <person name="Wang M."/>
            <person name="Wang M."/>
            <person name="Wang L."/>
            <person name="Yao B."/>
        </authorList>
    </citation>
    <scope>NUCLEOTIDE SEQUENCE [LARGE SCALE GENOMIC DNA]</scope>
    <source>
        <strain evidence="1">Wuqing</strain>
    </source>
</reference>
<evidence type="ECO:0000313" key="1">
    <source>
        <dbReference type="EMBL" id="KII67366.1"/>
    </source>
</evidence>
<accession>A0A0C2MJM4</accession>
<evidence type="ECO:0000313" key="2">
    <source>
        <dbReference type="Proteomes" id="UP000031668"/>
    </source>
</evidence>
<proteinExistence type="predicted"/>
<keyword evidence="2" id="KW-1185">Reference proteome</keyword>
<name>A0A0C2MJM4_THEKT</name>
<dbReference type="AlphaFoldDB" id="A0A0C2MJM4"/>
<organism evidence="1 2">
    <name type="scientific">Thelohanellus kitauei</name>
    <name type="common">Myxosporean</name>
    <dbReference type="NCBI Taxonomy" id="669202"/>
    <lineage>
        <taxon>Eukaryota</taxon>
        <taxon>Metazoa</taxon>
        <taxon>Cnidaria</taxon>
        <taxon>Myxozoa</taxon>
        <taxon>Myxosporea</taxon>
        <taxon>Bivalvulida</taxon>
        <taxon>Platysporina</taxon>
        <taxon>Myxobolidae</taxon>
        <taxon>Thelohanellus</taxon>
    </lineage>
</organism>
<comment type="caution">
    <text evidence="1">The sequence shown here is derived from an EMBL/GenBank/DDBJ whole genome shotgun (WGS) entry which is preliminary data.</text>
</comment>
<protein>
    <submittedName>
        <fullName evidence="1">Uncharacterized protein</fullName>
    </submittedName>
</protein>
<gene>
    <name evidence="1" type="ORF">RF11_07676</name>
</gene>
<dbReference type="EMBL" id="JWZT01003221">
    <property type="protein sequence ID" value="KII67366.1"/>
    <property type="molecule type" value="Genomic_DNA"/>
</dbReference>
<dbReference type="Proteomes" id="UP000031668">
    <property type="component" value="Unassembled WGS sequence"/>
</dbReference>
<sequence>MNNILNTFYEQRGHIPIYHEVLTEEIKNRLVDKADFVRVISTNKKNILKHIFSQQIYAEENPFVGLCYLKQIRSVILRMLRDTKGIGLSNIDCFSLMKSLKLNAPKLSAVEISTAINLISQSKKTLERGVAAYKYSVDQKKLGNLDILIEQILKDKSEEDEIFKIVATHTMNLLSKDETSSKTIGEHKDPIYEFVVQFEETTVARPQTGLTGLTEAEMERLKMNVPDSTKLTKKNGDTV</sequence>